<protein>
    <recommendedName>
        <fullName evidence="4">1,4-alpha-glucan branching enzyme</fullName>
        <ecNumber evidence="4">2.4.1.18</ecNumber>
    </recommendedName>
</protein>
<name>A0A0H4PM79_9BACT</name>
<dbReference type="Gene3D" id="3.20.20.80">
    <property type="entry name" value="Glycosidases"/>
    <property type="match status" value="1"/>
</dbReference>
<dbReference type="GO" id="GO:0043169">
    <property type="term" value="F:cation binding"/>
    <property type="evidence" value="ECO:0007669"/>
    <property type="project" value="InterPro"/>
</dbReference>
<feature type="active site" description="Proton donor" evidence="7">
    <location>
        <position position="337"/>
    </location>
</feature>
<dbReference type="EC" id="2.4.1.18" evidence="4"/>
<keyword evidence="6" id="KW-0119">Carbohydrate metabolism</keyword>
<dbReference type="PANTHER" id="PTHR43651:SF11">
    <property type="entry name" value="MALTO-OLIGOSYLTREHALOSE TREHALOHYDROLASE"/>
    <property type="match status" value="1"/>
</dbReference>
<keyword evidence="10" id="KW-1185">Reference proteome</keyword>
<accession>A0A0H4PM79</accession>
<dbReference type="InterPro" id="IPR044143">
    <property type="entry name" value="GlgB_N_E_set_prok"/>
</dbReference>
<evidence type="ECO:0000313" key="10">
    <source>
        <dbReference type="Proteomes" id="UP000036520"/>
    </source>
</evidence>
<dbReference type="SUPFAM" id="SSF51445">
    <property type="entry name" value="(Trans)glycosidases"/>
    <property type="match status" value="1"/>
</dbReference>
<dbReference type="AlphaFoldDB" id="A0A0H4PM79"/>
<dbReference type="Pfam" id="PF02922">
    <property type="entry name" value="CBM_48"/>
    <property type="match status" value="1"/>
</dbReference>
<evidence type="ECO:0000256" key="3">
    <source>
        <dbReference type="ARBA" id="ARBA00009000"/>
    </source>
</evidence>
<organism evidence="9 10">
    <name type="scientific">Cyclobacterium amurskyense</name>
    <dbReference type="NCBI Taxonomy" id="320787"/>
    <lineage>
        <taxon>Bacteria</taxon>
        <taxon>Pseudomonadati</taxon>
        <taxon>Bacteroidota</taxon>
        <taxon>Cytophagia</taxon>
        <taxon>Cytophagales</taxon>
        <taxon>Cyclobacteriaceae</taxon>
        <taxon>Cyclobacterium</taxon>
    </lineage>
</organism>
<reference evidence="9 10" key="1">
    <citation type="submission" date="2015-07" db="EMBL/GenBank/DDBJ databases">
        <authorList>
            <person name="Kim K.M."/>
        </authorList>
    </citation>
    <scope>NUCLEOTIDE SEQUENCE [LARGE SCALE GENOMIC DNA]</scope>
    <source>
        <strain evidence="9 10">KCTC 12363</strain>
    </source>
</reference>
<dbReference type="SUPFAM" id="SSF81296">
    <property type="entry name" value="E set domains"/>
    <property type="match status" value="1"/>
</dbReference>
<dbReference type="KEGG" id="camu:CA2015_4833"/>
<dbReference type="InterPro" id="IPR006048">
    <property type="entry name" value="A-amylase/branching_C"/>
</dbReference>
<evidence type="ECO:0000256" key="2">
    <source>
        <dbReference type="ARBA" id="ARBA00002953"/>
    </source>
</evidence>
<dbReference type="InterPro" id="IPR006047">
    <property type="entry name" value="GH13_cat_dom"/>
</dbReference>
<dbReference type="EMBL" id="CP012040">
    <property type="protein sequence ID" value="AKP54155.1"/>
    <property type="molecule type" value="Genomic_DNA"/>
</dbReference>
<dbReference type="InterPro" id="IPR017853">
    <property type="entry name" value="GH"/>
</dbReference>
<dbReference type="InterPro" id="IPR004193">
    <property type="entry name" value="Glyco_hydro_13_N"/>
</dbReference>
<dbReference type="Proteomes" id="UP000036520">
    <property type="component" value="Chromosome"/>
</dbReference>
<comment type="function">
    <text evidence="2">Catalyzes the formation of the alpha-1,6-glucosidic linkages in glycogen by scission of a 1,4-alpha-linked oligosaccharide from growing alpha-1,4-glucan chains and the subsequent attachment of the oligosaccharide to the alpha-1,6 position.</text>
</comment>
<comment type="similarity">
    <text evidence="3">Belongs to the glycosyl hydrolase 13 family. GlgB subfamily.</text>
</comment>
<evidence type="ECO:0000256" key="5">
    <source>
        <dbReference type="ARBA" id="ARBA00022679"/>
    </source>
</evidence>
<dbReference type="InterPro" id="IPR013783">
    <property type="entry name" value="Ig-like_fold"/>
</dbReference>
<proteinExistence type="inferred from homology"/>
<dbReference type="GO" id="GO:0003844">
    <property type="term" value="F:1,4-alpha-glucan branching enzyme activity"/>
    <property type="evidence" value="ECO:0007669"/>
    <property type="project" value="UniProtKB-EC"/>
</dbReference>
<dbReference type="RefSeq" id="WP_048644169.1">
    <property type="nucleotide sequence ID" value="NZ_CP012040.1"/>
</dbReference>
<evidence type="ECO:0000256" key="6">
    <source>
        <dbReference type="ARBA" id="ARBA00023277"/>
    </source>
</evidence>
<dbReference type="PIRSF" id="PIRSF000463">
    <property type="entry name" value="GlgB"/>
    <property type="match status" value="1"/>
</dbReference>
<evidence type="ECO:0000256" key="1">
    <source>
        <dbReference type="ARBA" id="ARBA00000826"/>
    </source>
</evidence>
<dbReference type="CDD" id="cd02855">
    <property type="entry name" value="E_set_GBE_prok_N"/>
    <property type="match status" value="1"/>
</dbReference>
<evidence type="ECO:0000256" key="4">
    <source>
        <dbReference type="ARBA" id="ARBA00012541"/>
    </source>
</evidence>
<evidence type="ECO:0000259" key="8">
    <source>
        <dbReference type="SMART" id="SM00642"/>
    </source>
</evidence>
<evidence type="ECO:0000313" key="9">
    <source>
        <dbReference type="EMBL" id="AKP54155.1"/>
    </source>
</evidence>
<dbReference type="Pfam" id="PF00128">
    <property type="entry name" value="Alpha-amylase"/>
    <property type="match status" value="2"/>
</dbReference>
<dbReference type="SUPFAM" id="SSF51011">
    <property type="entry name" value="Glycosyl hydrolase domain"/>
    <property type="match status" value="1"/>
</dbReference>
<evidence type="ECO:0000256" key="7">
    <source>
        <dbReference type="PIRSR" id="PIRSR000463-1"/>
    </source>
</evidence>
<keyword evidence="5" id="KW-0808">Transferase</keyword>
<comment type="catalytic activity">
    <reaction evidence="1">
        <text>Transfers a segment of a (1-&gt;4)-alpha-D-glucan chain to a primary hydroxy group in a similar glucan chain.</text>
        <dbReference type="EC" id="2.4.1.18"/>
    </reaction>
</comment>
<dbReference type="Gene3D" id="2.60.40.1180">
    <property type="entry name" value="Golgi alpha-mannosidase II"/>
    <property type="match status" value="1"/>
</dbReference>
<dbReference type="STRING" id="320787.CA2015_4833"/>
<dbReference type="InterPro" id="IPR037439">
    <property type="entry name" value="Branching_enzy"/>
</dbReference>
<dbReference type="Pfam" id="PF02806">
    <property type="entry name" value="Alpha-amylase_C"/>
    <property type="match status" value="1"/>
</dbReference>
<feature type="domain" description="Glycosyl hydrolase family 13 catalytic" evidence="8">
    <location>
        <begin position="129"/>
        <end position="510"/>
    </location>
</feature>
<dbReference type="InterPro" id="IPR014756">
    <property type="entry name" value="Ig_E-set"/>
</dbReference>
<dbReference type="Gene3D" id="2.60.40.10">
    <property type="entry name" value="Immunoglobulins"/>
    <property type="match status" value="1"/>
</dbReference>
<dbReference type="GO" id="GO:0005978">
    <property type="term" value="P:glycogen biosynthetic process"/>
    <property type="evidence" value="ECO:0007669"/>
    <property type="project" value="InterPro"/>
</dbReference>
<feature type="active site" description="Nucleophile" evidence="7">
    <location>
        <position position="292"/>
    </location>
</feature>
<gene>
    <name evidence="9" type="ORF">CA2015_4833</name>
</gene>
<dbReference type="PANTHER" id="PTHR43651">
    <property type="entry name" value="1,4-ALPHA-GLUCAN-BRANCHING ENZYME"/>
    <property type="match status" value="1"/>
</dbReference>
<dbReference type="InterPro" id="IPR013780">
    <property type="entry name" value="Glyco_hydro_b"/>
</dbReference>
<dbReference type="PATRIC" id="fig|320787.5.peg.5288"/>
<sequence>MEVATIKKDEILLDGMGAIPSQSKGTTFRVWAPNVENVAVVGDFNNWDEIKDRMNSENNGYWSLHIPSAKIGAEYKFSLQSNGNNMLKNDPYARQMTHSSGNSVIAKRAFDWNNDNFKVPSLNQLVIYEMHIGTFHPKTNSGEQGMGTFISAIEKLPYLKELGINAIEIMPIAEFAGGISWGYNPSAPFAIETDYGSPEDFASFVDAAHKYGMAVIMDVVYNHFGSTESDLWQFDGWGENENGGIYFYNDYRAETPWGHTRPDFGRAEVRQYIRDNALMWLEDYRCDGLRWDATSYLRFVEGGTGFERNEILEAKKMIQDINGEIRTKYPEKILIAEDLNADTIVTQDSIYGGLNFHAQWDSHFVHKVRNILIIGEDNHRNLQEVVNALTFKYNEDVFERIIYTESHDEVANGNSRVPEEIQPGEANGEFAKKRSILGATLIFTSPGIPMLFQGQEFLEDGYFDDNQGLDWEKASHFEGIGKLYQDLIKRRLSQDDHLQGLQGQGLEIIHFNQENKMLAFLRTHDLYPENPVLVILNFSNRRFNEYEIGVPMGTNWETNFNSSFSGYDENDFNTEITALKVLENCNYDNQAHTLTFSIAEYAALIITRNQ</sequence>
<keyword evidence="9" id="KW-0378">Hydrolase</keyword>
<dbReference type="CDD" id="cd11325">
    <property type="entry name" value="AmyAc_GTHase"/>
    <property type="match status" value="1"/>
</dbReference>
<dbReference type="SMART" id="SM00642">
    <property type="entry name" value="Aamy"/>
    <property type="match status" value="1"/>
</dbReference>
<dbReference type="GO" id="GO:0004553">
    <property type="term" value="F:hydrolase activity, hydrolyzing O-glycosyl compounds"/>
    <property type="evidence" value="ECO:0007669"/>
    <property type="project" value="InterPro"/>
</dbReference>